<dbReference type="EMBL" id="AUZZ01007519">
    <property type="protein sequence ID" value="EQD42224.1"/>
    <property type="molecule type" value="Genomic_DNA"/>
</dbReference>
<comment type="caution">
    <text evidence="1">The sequence shown here is derived from an EMBL/GenBank/DDBJ whole genome shotgun (WGS) entry which is preliminary data.</text>
</comment>
<evidence type="ECO:0000313" key="1">
    <source>
        <dbReference type="EMBL" id="EQD42224.1"/>
    </source>
</evidence>
<proteinExistence type="predicted"/>
<dbReference type="InterPro" id="IPR036249">
    <property type="entry name" value="Thioredoxin-like_sf"/>
</dbReference>
<protein>
    <submittedName>
        <fullName evidence="1">Alkyl hydroperoxide reductase/ Thiol specific antioxidant/ Mal allergen</fullName>
    </submittedName>
</protein>
<dbReference type="Gene3D" id="3.40.30.10">
    <property type="entry name" value="Glutaredoxin"/>
    <property type="match status" value="1"/>
</dbReference>
<reference evidence="1" key="2">
    <citation type="journal article" date="2014" name="ISME J.">
        <title>Microbial stratification in low pH oxic and suboxic macroscopic growths along an acid mine drainage.</title>
        <authorList>
            <person name="Mendez-Garcia C."/>
            <person name="Mesa V."/>
            <person name="Sprenger R.R."/>
            <person name="Richter M."/>
            <person name="Diez M.S."/>
            <person name="Solano J."/>
            <person name="Bargiela R."/>
            <person name="Golyshina O.V."/>
            <person name="Manteca A."/>
            <person name="Ramos J.L."/>
            <person name="Gallego J.R."/>
            <person name="Llorente I."/>
            <person name="Martins Dos Santos V.A."/>
            <person name="Jensen O.N."/>
            <person name="Pelaez A.I."/>
            <person name="Sanchez J."/>
            <person name="Ferrer M."/>
        </authorList>
    </citation>
    <scope>NUCLEOTIDE SEQUENCE</scope>
</reference>
<feature type="non-terminal residue" evidence="1">
    <location>
        <position position="1"/>
    </location>
</feature>
<organism evidence="1">
    <name type="scientific">mine drainage metagenome</name>
    <dbReference type="NCBI Taxonomy" id="410659"/>
    <lineage>
        <taxon>unclassified sequences</taxon>
        <taxon>metagenomes</taxon>
        <taxon>ecological metagenomes</taxon>
    </lineage>
</organism>
<dbReference type="SUPFAM" id="SSF52833">
    <property type="entry name" value="Thioredoxin-like"/>
    <property type="match status" value="1"/>
</dbReference>
<sequence>DFTFTDLQGNSHSLSGYQGTPVVLWYVALFCGSCIQGSQLFAQQYYSQYHGAGVTLLEVESYNDLGQSGPSLAAFASQVGYSDQPGWILGSSSSDGTNTYNPNGYLDVYYVLNAQGTIVASGQGLSGAFGSALQQA</sequence>
<name>T1ANE3_9ZZZZ</name>
<dbReference type="AlphaFoldDB" id="T1ANE3"/>
<reference evidence="1" key="1">
    <citation type="submission" date="2013-08" db="EMBL/GenBank/DDBJ databases">
        <authorList>
            <person name="Mendez C."/>
            <person name="Richter M."/>
            <person name="Ferrer M."/>
            <person name="Sanchez J."/>
        </authorList>
    </citation>
    <scope>NUCLEOTIDE SEQUENCE</scope>
</reference>
<gene>
    <name evidence="1" type="ORF">B2A_10422</name>
</gene>
<accession>T1ANE3</accession>